<dbReference type="Pfam" id="PF00018">
    <property type="entry name" value="SH3_1"/>
    <property type="match status" value="1"/>
</dbReference>
<feature type="region of interest" description="Disordered" evidence="4">
    <location>
        <begin position="90"/>
        <end position="171"/>
    </location>
</feature>
<evidence type="ECO:0000256" key="1">
    <source>
        <dbReference type="ARBA" id="ARBA00022443"/>
    </source>
</evidence>
<keyword evidence="7" id="KW-1185">Reference proteome</keyword>
<dbReference type="AlphaFoldDB" id="A0AAN9BCW7"/>
<dbReference type="SUPFAM" id="SSF50044">
    <property type="entry name" value="SH3-domain"/>
    <property type="match status" value="1"/>
</dbReference>
<feature type="compositionally biased region" description="Basic and acidic residues" evidence="4">
    <location>
        <begin position="215"/>
        <end position="263"/>
    </location>
</feature>
<keyword evidence="2" id="KW-0175">Coiled coil</keyword>
<dbReference type="InterPro" id="IPR001452">
    <property type="entry name" value="SH3_domain"/>
</dbReference>
<dbReference type="Gene3D" id="2.30.30.40">
    <property type="entry name" value="SH3 Domains"/>
    <property type="match status" value="1"/>
</dbReference>
<proteinExistence type="predicted"/>
<evidence type="ECO:0000259" key="5">
    <source>
        <dbReference type="PROSITE" id="PS50002"/>
    </source>
</evidence>
<keyword evidence="1 3" id="KW-0728">SH3 domain</keyword>
<organism evidence="6 7">
    <name type="scientific">Littorina saxatilis</name>
    <dbReference type="NCBI Taxonomy" id="31220"/>
    <lineage>
        <taxon>Eukaryota</taxon>
        <taxon>Metazoa</taxon>
        <taxon>Spiralia</taxon>
        <taxon>Lophotrochozoa</taxon>
        <taxon>Mollusca</taxon>
        <taxon>Gastropoda</taxon>
        <taxon>Caenogastropoda</taxon>
        <taxon>Littorinimorpha</taxon>
        <taxon>Littorinoidea</taxon>
        <taxon>Littorinidae</taxon>
        <taxon>Littorina</taxon>
    </lineage>
</organism>
<dbReference type="EMBL" id="JBAMIC010000010">
    <property type="protein sequence ID" value="KAK7102898.1"/>
    <property type="molecule type" value="Genomic_DNA"/>
</dbReference>
<feature type="compositionally biased region" description="Acidic residues" evidence="4">
    <location>
        <begin position="106"/>
        <end position="118"/>
    </location>
</feature>
<dbReference type="InterPro" id="IPR009533">
    <property type="entry name" value="FAM107"/>
</dbReference>
<dbReference type="Proteomes" id="UP001374579">
    <property type="component" value="Unassembled WGS sequence"/>
</dbReference>
<accession>A0AAN9BCW7</accession>
<dbReference type="SMART" id="SM00326">
    <property type="entry name" value="SH3"/>
    <property type="match status" value="1"/>
</dbReference>
<comment type="caution">
    <text evidence="6">The sequence shown here is derived from an EMBL/GenBank/DDBJ whole genome shotgun (WGS) entry which is preliminary data.</text>
</comment>
<evidence type="ECO:0000256" key="3">
    <source>
        <dbReference type="PROSITE-ProRule" id="PRU00192"/>
    </source>
</evidence>
<dbReference type="PROSITE" id="PS50002">
    <property type="entry name" value="SH3"/>
    <property type="match status" value="1"/>
</dbReference>
<name>A0AAN9BCW7_9CAEN</name>
<dbReference type="Pfam" id="PF06625">
    <property type="entry name" value="DUF1151"/>
    <property type="match status" value="1"/>
</dbReference>
<feature type="region of interest" description="Disordered" evidence="4">
    <location>
        <begin position="215"/>
        <end position="278"/>
    </location>
</feature>
<dbReference type="PANTHER" id="PTHR16768">
    <property type="entry name" value="DOWN REGULATED IN RENAL CARCINOMA 1/TU3A"/>
    <property type="match status" value="1"/>
</dbReference>
<sequence length="278" mass="31805">MEVYRAVADFEPPRGDESHKNILSFSKGEQFEVVDNKKADWWGARRLKDNTVGYVPATYLQHEERRIGKLLPDNYHEHRDIQVKKFAAMQNSDEHKHPEELYSEVPEPDPDYQDEDSSDFPPPPPESLAPPSAGDAPGSPISPTGAPTIIGVRNGSVSSPEDEGDQVQPRKLVNPCLASRERQALHKELLMNYKLGKDVLQKPELNKVLAKRKETQKRKEWEDSKTNKRTSLELKLEERANKMKEKEDMQTISEDSKQPEFMKMHRRITTKTPTSPPT</sequence>
<evidence type="ECO:0000256" key="4">
    <source>
        <dbReference type="SAM" id="MobiDB-lite"/>
    </source>
</evidence>
<dbReference type="InterPro" id="IPR036028">
    <property type="entry name" value="SH3-like_dom_sf"/>
</dbReference>
<dbReference type="PANTHER" id="PTHR16768:SF5">
    <property type="entry name" value="FI14214P"/>
    <property type="match status" value="1"/>
</dbReference>
<evidence type="ECO:0000313" key="6">
    <source>
        <dbReference type="EMBL" id="KAK7102898.1"/>
    </source>
</evidence>
<feature type="compositionally biased region" description="Low complexity" evidence="4">
    <location>
        <begin position="129"/>
        <end position="143"/>
    </location>
</feature>
<evidence type="ECO:0000313" key="7">
    <source>
        <dbReference type="Proteomes" id="UP001374579"/>
    </source>
</evidence>
<gene>
    <name evidence="6" type="ORF">V1264_021055</name>
</gene>
<feature type="domain" description="SH3" evidence="5">
    <location>
        <begin position="1"/>
        <end position="65"/>
    </location>
</feature>
<reference evidence="6 7" key="1">
    <citation type="submission" date="2024-02" db="EMBL/GenBank/DDBJ databases">
        <title>Chromosome-scale genome assembly of the rough periwinkle Littorina saxatilis.</title>
        <authorList>
            <person name="De Jode A."/>
            <person name="Faria R."/>
            <person name="Formenti G."/>
            <person name="Sims Y."/>
            <person name="Smith T.P."/>
            <person name="Tracey A."/>
            <person name="Wood J.M.D."/>
            <person name="Zagrodzka Z.B."/>
            <person name="Johannesson K."/>
            <person name="Butlin R.K."/>
            <person name="Leder E.H."/>
        </authorList>
    </citation>
    <scope>NUCLEOTIDE SEQUENCE [LARGE SCALE GENOMIC DNA]</scope>
    <source>
        <strain evidence="6">Snail1</strain>
        <tissue evidence="6">Muscle</tissue>
    </source>
</reference>
<protein>
    <recommendedName>
        <fullName evidence="5">SH3 domain-containing protein</fullName>
    </recommendedName>
</protein>
<evidence type="ECO:0000256" key="2">
    <source>
        <dbReference type="ARBA" id="ARBA00023054"/>
    </source>
</evidence>